<feature type="transmembrane region" description="Helical" evidence="2">
    <location>
        <begin position="37"/>
        <end position="60"/>
    </location>
</feature>
<keyword evidence="4" id="KW-1185">Reference proteome</keyword>
<feature type="region of interest" description="Disordered" evidence="1">
    <location>
        <begin position="209"/>
        <end position="231"/>
    </location>
</feature>
<evidence type="ECO:0000256" key="2">
    <source>
        <dbReference type="SAM" id="Phobius"/>
    </source>
</evidence>
<dbReference type="GeneID" id="90036451"/>
<dbReference type="Proteomes" id="UP001498771">
    <property type="component" value="Unassembled WGS sequence"/>
</dbReference>
<dbReference type="SUPFAM" id="SSF48264">
    <property type="entry name" value="Cytochrome P450"/>
    <property type="match status" value="1"/>
</dbReference>
<keyword evidence="2" id="KW-1133">Transmembrane helix</keyword>
<keyword evidence="2" id="KW-0812">Transmembrane</keyword>
<dbReference type="Gene3D" id="1.10.630.10">
    <property type="entry name" value="Cytochrome P450"/>
    <property type="match status" value="1"/>
</dbReference>
<accession>A0ABR1FCQ2</accession>
<comment type="caution">
    <text evidence="3">The sequence shown here is derived from an EMBL/GenBank/DDBJ whole genome shotgun (WGS) entry which is preliminary data.</text>
</comment>
<proteinExistence type="predicted"/>
<evidence type="ECO:0000313" key="4">
    <source>
        <dbReference type="Proteomes" id="UP001498771"/>
    </source>
</evidence>
<protein>
    <submittedName>
        <fullName evidence="3">Cytochrome P450</fullName>
    </submittedName>
</protein>
<dbReference type="CDD" id="cd11069">
    <property type="entry name" value="CYP_FUM15-like"/>
    <property type="match status" value="1"/>
</dbReference>
<dbReference type="InterPro" id="IPR036396">
    <property type="entry name" value="Cyt_P450_sf"/>
</dbReference>
<sequence>MAYEFTPSRKFKISVAGFSVYLLRRYLIKDLSLSNFFLLWALFTIAPGLWKAFYTVVLYANFLSPYRSFKHPNEKMHWIVGHLSGIHSAPPGMKHLEWMESYPEDSWIRYRGFFGLERIIPYGPAELQAILMTNSYDFVRPNETRNNLSLILGDGILAAEGDSHKRQRRLLNPAFSFGHIKGLTPIFLDKSLQLADYLSKELEEALAKKPAADSADSETKESESTDSDDKAYVLGPGEAVINVDHPIHSTTLNIIFLAGFGTKFDALANPDDPLVQAYRAVFTVPDSISTWMKAQFVLNMVFGAGVLPTKRNRDVAKAKKVVQSYCLKLIEEKHQKQKIAATFNQKASNVDKDLLNVMIEEAQEAEVKTDIKKTTPAKKGRSDAKAGLTDREILNNMMTFLAAGHETTSSATSIAIYLLTKFPEVQTKLRDELRKAVPEVFEKSLNKEKICEEVTYGRIDSIKYLNNFMHEVFRYCPPVSVTNRRADKDVQIGDVKIIKDTIIFLVPAALNRLKRVWGPDANEFNPDRWDNLPATAQNPYVNLTFLQGPRSCIGRRFAEMEFKCLLIALISRFEFKEKEPGVELKMRSVVTTKFAKPLEVVAKLV</sequence>
<reference evidence="3 4" key="1">
    <citation type="submission" date="2024-03" db="EMBL/GenBank/DDBJ databases">
        <title>Genome-scale model development and genomic sequencing of the oleaginous clade Lipomyces.</title>
        <authorList>
            <consortium name="Lawrence Berkeley National Laboratory"/>
            <person name="Czajka J.J."/>
            <person name="Han Y."/>
            <person name="Kim J."/>
            <person name="Mondo S.J."/>
            <person name="Hofstad B.A."/>
            <person name="Robles A."/>
            <person name="Haridas S."/>
            <person name="Riley R."/>
            <person name="LaButti K."/>
            <person name="Pangilinan J."/>
            <person name="Andreopoulos W."/>
            <person name="Lipzen A."/>
            <person name="Yan J."/>
            <person name="Wang M."/>
            <person name="Ng V."/>
            <person name="Grigoriev I.V."/>
            <person name="Spatafora J.W."/>
            <person name="Magnuson J.K."/>
            <person name="Baker S.E."/>
            <person name="Pomraning K.R."/>
        </authorList>
    </citation>
    <scope>NUCLEOTIDE SEQUENCE [LARGE SCALE GENOMIC DNA]</scope>
    <source>
        <strain evidence="3 4">Phaff 52-87</strain>
    </source>
</reference>
<evidence type="ECO:0000256" key="1">
    <source>
        <dbReference type="SAM" id="MobiDB-lite"/>
    </source>
</evidence>
<dbReference type="EMBL" id="JBBJBU010000001">
    <property type="protein sequence ID" value="KAK7207629.1"/>
    <property type="molecule type" value="Genomic_DNA"/>
</dbReference>
<dbReference type="InterPro" id="IPR002401">
    <property type="entry name" value="Cyt_P450_E_grp-I"/>
</dbReference>
<gene>
    <name evidence="3" type="ORF">BZA70DRAFT_264985</name>
</gene>
<dbReference type="InterPro" id="IPR050121">
    <property type="entry name" value="Cytochrome_P450_monoxygenase"/>
</dbReference>
<dbReference type="Pfam" id="PF00067">
    <property type="entry name" value="p450"/>
    <property type="match status" value="1"/>
</dbReference>
<evidence type="ECO:0000313" key="3">
    <source>
        <dbReference type="EMBL" id="KAK7207629.1"/>
    </source>
</evidence>
<dbReference type="PRINTS" id="PR00385">
    <property type="entry name" value="P450"/>
</dbReference>
<keyword evidence="2" id="KW-0472">Membrane</keyword>
<name>A0ABR1FCQ2_9ASCO</name>
<dbReference type="RefSeq" id="XP_064770662.1">
    <property type="nucleotide sequence ID" value="XM_064910939.1"/>
</dbReference>
<dbReference type="PRINTS" id="PR00463">
    <property type="entry name" value="EP450I"/>
</dbReference>
<dbReference type="PANTHER" id="PTHR24305">
    <property type="entry name" value="CYTOCHROME P450"/>
    <property type="match status" value="1"/>
</dbReference>
<dbReference type="PANTHER" id="PTHR24305:SF227">
    <property type="entry name" value="P450, PUTATIVE (EUROFUNG)-RELATED"/>
    <property type="match status" value="1"/>
</dbReference>
<dbReference type="InterPro" id="IPR001128">
    <property type="entry name" value="Cyt_P450"/>
</dbReference>
<organism evidence="3 4">
    <name type="scientific">Myxozyma melibiosi</name>
    <dbReference type="NCBI Taxonomy" id="54550"/>
    <lineage>
        <taxon>Eukaryota</taxon>
        <taxon>Fungi</taxon>
        <taxon>Dikarya</taxon>
        <taxon>Ascomycota</taxon>
        <taxon>Saccharomycotina</taxon>
        <taxon>Lipomycetes</taxon>
        <taxon>Lipomycetales</taxon>
        <taxon>Lipomycetaceae</taxon>
        <taxon>Myxozyma</taxon>
    </lineage>
</organism>